<sequence>MIEQLENPNTEGPCEHCPFAGRVPAPVPLSTREKEVLRTWLFADTKTQAAGQLFITMGTVNTHISRIRTKYAEAGRSASTKSALLARALQDGIVFLIEL</sequence>
<name>A0ABW7KJ70_9NOCA</name>
<dbReference type="Pfam" id="PF00196">
    <property type="entry name" value="GerE"/>
    <property type="match status" value="1"/>
</dbReference>
<dbReference type="Gene3D" id="1.10.10.10">
    <property type="entry name" value="Winged helix-like DNA-binding domain superfamily/Winged helix DNA-binding domain"/>
    <property type="match status" value="1"/>
</dbReference>
<dbReference type="InterPro" id="IPR016032">
    <property type="entry name" value="Sig_transdc_resp-reg_C-effctor"/>
</dbReference>
<keyword evidence="5" id="KW-1185">Reference proteome</keyword>
<dbReference type="Proteomes" id="UP001609176">
    <property type="component" value="Unassembled WGS sequence"/>
</dbReference>
<evidence type="ECO:0000313" key="3">
    <source>
        <dbReference type="EMBL" id="MFH5241151.1"/>
    </source>
</evidence>
<evidence type="ECO:0000259" key="1">
    <source>
        <dbReference type="SMART" id="SM00421"/>
    </source>
</evidence>
<dbReference type="EMBL" id="JBIMSN010000094">
    <property type="protein sequence ID" value="MFH5230858.1"/>
    <property type="molecule type" value="Genomic_DNA"/>
</dbReference>
<dbReference type="EMBL" id="JBIMSP010000004">
    <property type="protein sequence ID" value="MFH5241151.1"/>
    <property type="molecule type" value="Genomic_DNA"/>
</dbReference>
<dbReference type="SUPFAM" id="SSF46894">
    <property type="entry name" value="C-terminal effector domain of the bipartite response regulators"/>
    <property type="match status" value="1"/>
</dbReference>
<dbReference type="SMART" id="SM00421">
    <property type="entry name" value="HTH_LUXR"/>
    <property type="match status" value="1"/>
</dbReference>
<dbReference type="InterPro" id="IPR000792">
    <property type="entry name" value="Tscrpt_reg_LuxR_C"/>
</dbReference>
<comment type="caution">
    <text evidence="3">The sequence shown here is derived from an EMBL/GenBank/DDBJ whole genome shotgun (WGS) entry which is preliminary data.</text>
</comment>
<evidence type="ECO:0000313" key="5">
    <source>
        <dbReference type="Proteomes" id="UP001609219"/>
    </source>
</evidence>
<evidence type="ECO:0000313" key="2">
    <source>
        <dbReference type="EMBL" id="MFH5230858.1"/>
    </source>
</evidence>
<proteinExistence type="predicted"/>
<dbReference type="InterPro" id="IPR036388">
    <property type="entry name" value="WH-like_DNA-bd_sf"/>
</dbReference>
<protein>
    <submittedName>
        <fullName evidence="3">LuxR C-terminal-related transcriptional regulator</fullName>
    </submittedName>
</protein>
<gene>
    <name evidence="3" type="ORF">ACHIPV_04530</name>
    <name evidence="2" type="ORF">ACHIRB_20145</name>
</gene>
<evidence type="ECO:0000313" key="4">
    <source>
        <dbReference type="Proteomes" id="UP001609176"/>
    </source>
</evidence>
<organism evidence="3 4">
    <name type="scientific">Antrihabitans spumae</name>
    <dbReference type="NCBI Taxonomy" id="3373370"/>
    <lineage>
        <taxon>Bacteria</taxon>
        <taxon>Bacillati</taxon>
        <taxon>Actinomycetota</taxon>
        <taxon>Actinomycetes</taxon>
        <taxon>Mycobacteriales</taxon>
        <taxon>Nocardiaceae</taxon>
        <taxon>Antrihabitans</taxon>
    </lineage>
</organism>
<accession>A0ABW7KJ70</accession>
<feature type="domain" description="HTH luxR-type" evidence="1">
    <location>
        <begin position="26"/>
        <end position="83"/>
    </location>
</feature>
<dbReference type="Proteomes" id="UP001609219">
    <property type="component" value="Unassembled WGS sequence"/>
</dbReference>
<reference evidence="4 5" key="1">
    <citation type="submission" date="2024-10" db="EMBL/GenBank/DDBJ databases">
        <authorList>
            <person name="Riesco R."/>
        </authorList>
    </citation>
    <scope>NUCLEOTIDE SEQUENCE [LARGE SCALE GENOMIC DNA]</scope>
    <source>
        <strain evidence="3 4">NCIMB 15448</strain>
        <strain evidence="2 5">NCIMB 15450</strain>
    </source>
</reference>
<dbReference type="RefSeq" id="WP_395123623.1">
    <property type="nucleotide sequence ID" value="NZ_JBIMSN010000094.1"/>
</dbReference>